<sequence>MNLEQMEYIVTVANEKSITKAANKLFISISGMSQAITQLENELGIKIFNRSKNGITPTYEGKIVITKAVKLLETINELNEEIKNNRNVNLTHLKILTAPTFSYILQKSIVKFNKENKDMTFELIEQNPSNILQSFNKENYDIAFISATLEELKKEKNIKYEHIHKGHICVAVGRNSPFYSYEFVLPSDLANEKIVIYKASDYNQLYKYTKMNINQAFMTTNKSSLLLELVKESQAILYLHDFTINSQPMVLNGDIKIIPLKEENYFQVDFWNIYLETTGLTEVAREFLKVFLEHFKQCIKKS</sequence>
<dbReference type="CDD" id="cd05466">
    <property type="entry name" value="PBP2_LTTR_substrate"/>
    <property type="match status" value="1"/>
</dbReference>
<gene>
    <name evidence="6" type="ORF">JYA64_05930</name>
</gene>
<evidence type="ECO:0000259" key="5">
    <source>
        <dbReference type="PROSITE" id="PS50931"/>
    </source>
</evidence>
<dbReference type="Pfam" id="PF03466">
    <property type="entry name" value="LysR_substrate"/>
    <property type="match status" value="1"/>
</dbReference>
<protein>
    <submittedName>
        <fullName evidence="6">LysR family transcriptional regulator</fullName>
    </submittedName>
</protein>
<evidence type="ECO:0000256" key="1">
    <source>
        <dbReference type="ARBA" id="ARBA00009437"/>
    </source>
</evidence>
<feature type="domain" description="HTH lysR-type" evidence="5">
    <location>
        <begin position="1"/>
        <end position="58"/>
    </location>
</feature>
<dbReference type="PROSITE" id="PS50931">
    <property type="entry name" value="HTH_LYSR"/>
    <property type="match status" value="1"/>
</dbReference>
<dbReference type="InterPro" id="IPR036388">
    <property type="entry name" value="WH-like_DNA-bd_sf"/>
</dbReference>
<dbReference type="EMBL" id="JAFHKS010000042">
    <property type="protein sequence ID" value="MBN3544822.1"/>
    <property type="molecule type" value="Genomic_DNA"/>
</dbReference>
<name>A0ABS2Z9H5_9BACL</name>
<comment type="caution">
    <text evidence="6">The sequence shown here is derived from an EMBL/GenBank/DDBJ whole genome shotgun (WGS) entry which is preliminary data.</text>
</comment>
<dbReference type="Proteomes" id="UP001319060">
    <property type="component" value="Unassembled WGS sequence"/>
</dbReference>
<organism evidence="6 7">
    <name type="scientific">Fictibacillus barbaricus</name>
    <dbReference type="NCBI Taxonomy" id="182136"/>
    <lineage>
        <taxon>Bacteria</taxon>
        <taxon>Bacillati</taxon>
        <taxon>Bacillota</taxon>
        <taxon>Bacilli</taxon>
        <taxon>Bacillales</taxon>
        <taxon>Fictibacillaceae</taxon>
        <taxon>Fictibacillus</taxon>
    </lineage>
</organism>
<dbReference type="InterPro" id="IPR036390">
    <property type="entry name" value="WH_DNA-bd_sf"/>
</dbReference>
<dbReference type="InterPro" id="IPR000847">
    <property type="entry name" value="LysR_HTH_N"/>
</dbReference>
<dbReference type="InterPro" id="IPR005119">
    <property type="entry name" value="LysR_subst-bd"/>
</dbReference>
<evidence type="ECO:0000313" key="7">
    <source>
        <dbReference type="Proteomes" id="UP001319060"/>
    </source>
</evidence>
<evidence type="ECO:0000256" key="4">
    <source>
        <dbReference type="ARBA" id="ARBA00023163"/>
    </source>
</evidence>
<keyword evidence="2" id="KW-0805">Transcription regulation</keyword>
<keyword evidence="3" id="KW-0238">DNA-binding</keyword>
<dbReference type="Gene3D" id="3.40.190.290">
    <property type="match status" value="1"/>
</dbReference>
<dbReference type="RefSeq" id="WP_188403518.1">
    <property type="nucleotide sequence ID" value="NZ_BMCE01000002.1"/>
</dbReference>
<evidence type="ECO:0000256" key="2">
    <source>
        <dbReference type="ARBA" id="ARBA00023015"/>
    </source>
</evidence>
<dbReference type="SUPFAM" id="SSF53850">
    <property type="entry name" value="Periplasmic binding protein-like II"/>
    <property type="match status" value="1"/>
</dbReference>
<accession>A0ABS2Z9H5</accession>
<dbReference type="Pfam" id="PF00126">
    <property type="entry name" value="HTH_1"/>
    <property type="match status" value="1"/>
</dbReference>
<dbReference type="PANTHER" id="PTHR30126">
    <property type="entry name" value="HTH-TYPE TRANSCRIPTIONAL REGULATOR"/>
    <property type="match status" value="1"/>
</dbReference>
<dbReference type="PANTHER" id="PTHR30126:SF40">
    <property type="entry name" value="HTH-TYPE TRANSCRIPTIONAL REGULATOR GLTR"/>
    <property type="match status" value="1"/>
</dbReference>
<evidence type="ECO:0000256" key="3">
    <source>
        <dbReference type="ARBA" id="ARBA00023125"/>
    </source>
</evidence>
<dbReference type="SUPFAM" id="SSF46785">
    <property type="entry name" value="Winged helix' DNA-binding domain"/>
    <property type="match status" value="1"/>
</dbReference>
<reference evidence="6 7" key="1">
    <citation type="submission" date="2021-01" db="EMBL/GenBank/DDBJ databases">
        <title>Genome Sequencing of Type Strains.</title>
        <authorList>
            <person name="Lemaire J.F."/>
            <person name="Inderbitzin P."/>
            <person name="Collins S.B."/>
            <person name="Wespe N."/>
            <person name="Knight-Connoni V."/>
        </authorList>
    </citation>
    <scope>NUCLEOTIDE SEQUENCE [LARGE SCALE GENOMIC DNA]</scope>
    <source>
        <strain evidence="6 7">DSM 14730</strain>
    </source>
</reference>
<dbReference type="Gene3D" id="1.10.10.10">
    <property type="entry name" value="Winged helix-like DNA-binding domain superfamily/Winged helix DNA-binding domain"/>
    <property type="match status" value="1"/>
</dbReference>
<keyword evidence="7" id="KW-1185">Reference proteome</keyword>
<comment type="similarity">
    <text evidence="1">Belongs to the LysR transcriptional regulatory family.</text>
</comment>
<keyword evidence="4" id="KW-0804">Transcription</keyword>
<evidence type="ECO:0000313" key="6">
    <source>
        <dbReference type="EMBL" id="MBN3544822.1"/>
    </source>
</evidence>
<proteinExistence type="inferred from homology"/>